<evidence type="ECO:0000259" key="2">
    <source>
        <dbReference type="Pfam" id="PF25731"/>
    </source>
</evidence>
<protein>
    <recommendedName>
        <fullName evidence="5">Stabilization protein</fullName>
    </recommendedName>
</protein>
<evidence type="ECO:0000313" key="3">
    <source>
        <dbReference type="EMBL" id="QOR57629.1"/>
    </source>
</evidence>
<accession>A0A7M1RVB3</accession>
<dbReference type="KEGG" id="vg:65131782"/>
<dbReference type="EMBL" id="MT774408">
    <property type="protein sequence ID" value="QOR57629.1"/>
    <property type="molecule type" value="Genomic_DNA"/>
</dbReference>
<evidence type="ECO:0008006" key="5">
    <source>
        <dbReference type="Google" id="ProtNLM"/>
    </source>
</evidence>
<feature type="domain" description="Crassvirus muzzle protein N-terminal region" evidence="2">
    <location>
        <begin position="1050"/>
        <end position="1593"/>
    </location>
</feature>
<dbReference type="GeneID" id="65131782"/>
<proteinExistence type="predicted"/>
<evidence type="ECO:0000259" key="1">
    <source>
        <dbReference type="Pfam" id="PF25729"/>
    </source>
</evidence>
<dbReference type="RefSeq" id="YP_010113269.1">
    <property type="nucleotide sequence ID" value="NC_055901.1"/>
</dbReference>
<dbReference type="Proteomes" id="UP000594028">
    <property type="component" value="Segment"/>
</dbReference>
<keyword evidence="4" id="KW-1185">Reference proteome</keyword>
<reference evidence="3 4" key="1">
    <citation type="submission" date="2020-07" db="EMBL/GenBank/DDBJ databases">
        <title>Taxonomic proposal: Crassvirales, a new order of highly abundant and diverse bacterial viruses.</title>
        <authorList>
            <person name="Shkoporov A.N."/>
            <person name="Stockdale S.R."/>
            <person name="Guerin E."/>
            <person name="Ross R.P."/>
            <person name="Hill C."/>
        </authorList>
    </citation>
    <scope>NUCLEOTIDE SEQUENCE [LARGE SCALE GENOMIC DNA]</scope>
</reference>
<dbReference type="InterPro" id="IPR057888">
    <property type="entry name" value="crAss_MUZ_C"/>
</dbReference>
<evidence type="ECO:0000313" key="4">
    <source>
        <dbReference type="Proteomes" id="UP000594028"/>
    </source>
</evidence>
<feature type="domain" description="Crassvirus muzzle protein C-terminal" evidence="1">
    <location>
        <begin position="1662"/>
        <end position="1742"/>
    </location>
</feature>
<organism evidence="3 4">
    <name type="scientific">uncultured phage cr130_1</name>
    <dbReference type="NCBI Taxonomy" id="2772092"/>
    <lineage>
        <taxon>Viruses</taxon>
        <taxon>Duplodnaviria</taxon>
        <taxon>Heunggongvirae</taxon>
        <taxon>Uroviricota</taxon>
        <taxon>Caudoviricetes</taxon>
        <taxon>Crassvirales</taxon>
        <taxon>Suoliviridae</taxon>
        <taxon>Oafivirinae</taxon>
        <taxon>Chuhaivirus</taxon>
        <taxon>Chuhaivirus simiae</taxon>
    </lineage>
</organism>
<feature type="domain" description="Crassvirus muzzle protein N-terminal region" evidence="2">
    <location>
        <begin position="14"/>
        <end position="435"/>
    </location>
</feature>
<dbReference type="InterPro" id="IPR057889">
    <property type="entry name" value="crAss_MUZ_N"/>
</dbReference>
<dbReference type="Pfam" id="PF25729">
    <property type="entry name" value="crAss_MUZ_C"/>
    <property type="match status" value="1"/>
</dbReference>
<sequence>MDTNEQNKLSNIFINTFNGGMNSDTSFASMPSGQYSHAVNIRQINGKDYFDNNKALVEEKQGIISPITYKNKEIVFEGSGHEFLYILNTFTVNNKLIVLYKSRLRRRDGKDYYLISVATGQDEDKDDKYPGKILMNRKFSICDLDTPELYKDVKNISASIHRETDNIINLYICDGIHQLMLINISDNARLYISDISYISTHDYEYIIHTKYIQNNNYIPDKPIIMGQTSGNLKTGLVQYACILYKKHGIQSCLSLLTNKIQIISNNRTKKQGCAENTDSGIGIILKVEINDNYKKLFDMCKIYRIHYIKPGQNAEVYTICDTKISRDITYTDTGNSTLEKLKLEELQSTYSQRITPGVFTYNSLYGIVGDITDSTTISDIKNTSFLTYSLCIGKKEKEKTSLETFTIPDNPGYTYDNKAIYTIFKNDGLVIKYDLTDVQDYDGVRSGIINNYPGGDTGYRYLYRQHGRYEDIEIARIKSGESQLSRIFGYRCYARTDVMCTWGKYAGPTLPNEDFNDYITTYGHKLELFNEIDDNFLKNNKFCTIDTGTYYENPYDGHEHRYVYEYTHSKIKYGIFKVIGDDVNINKHNMGLFTFDYRVLSKLDNPTTKFNITGKYIYTDDNGDERVGYYGCNISKNGNIVLINSDKKLRHVGTGFWCKYKMVLDTSDTDAMMYGKFNITIGDKKLSVYFDTTLEYIIPPGYTVPCTCGGKPIDIIIDNVYANKDQVLKLIKKKYGEDDIVIMKGSDINKDLSPSEVENVVPFDKNGEIDPFNDYNNIVGGFSNCVLWRFIILNSLWRKTEEDTTVNDSSIEDKYYYLNKTRDGKYSLYDYSASGSVNGLIKEKGVQIKFPCDAGYNDIFVSSLFRTLMPGETYRYGIVFYNKEGKRSNVHWIADIKAPNILEDIYTSGIHNGKLPIIGIQFSVILTEQLIKNNICKYIIVRCKKRDIYTRILGLVVVSNVMRLDQLVNNGGDDISAENRLYSPYYSLGFITINNICIGLGYGIPPWPNGCYPGTGEVKQNVPKLYQLYSPEINHINDSIYTKITGSVQNMSVKYYIRSACDLLYADDNWGSDIHLDKKLNDVNRNDLAKGIFNVINRSKIKCRGAEKQSQYLYNYDIFNAGNVKYDTVELQKVNQVKELKWNDAFTEVKRNGTVVNDAIKKYTNFVLAVGSNSFVNFASFGKYDGDPGDDSSALFLFNFKWNTGISYNWKNFREYTWKDNNLHIEAYGPLCVGGRSFIALAKTPLTPLASLRYLCSYICDLTHEVQQFSGKTKDEMLYDIYYDFGNSVNIDKKNYVFDGLHYFQKYNIISAHKIYDFTDYYNNLQSTQIRNKIPMYSLVNEKLTYGEVNNDLFTSVEIQPYSLENLGAQENQAYEYASIYSDNDFSNSVFNAESYEESVVNFPQRIFYSNPKTNGENTDNWHIYKVANFIDGNDKLGRITDLFTYDNKTYVFLENGIGTLSINEKQTMQNTSGENIIIGTSDILKNINYISSSYGMRYMDMCKIGTSDAIYWFDYYNNCICQIKTKINSFDTLNCINYSSLTNVSNIINNYYDVQIKDGAEKRHILPPKIVFDNMRSELYFGNLKVNDLYYSIIFNTKYSFAQTLISEYTDAEVEKHKFLGFYNILGYVCKFELIDDGNYTNKGIIQKYSINRDNSDIQYLKPMSIQFVINNDTNSVKIFDNQLIQYSNRYGTDTLENNQFFKDRKLKVFTDMYKGESYVSDTDTFVTDREGSVCYPIPRTCDDKNTSTDVYMNEYGRRMRGRWMVETYTDLNPSKKSSIYNIITKTRKSYN</sequence>
<name>A0A7M1RVB3_9CAUD</name>
<dbReference type="Pfam" id="PF25731">
    <property type="entry name" value="crAss_MUZ"/>
    <property type="match status" value="2"/>
</dbReference>